<evidence type="ECO:0000256" key="1">
    <source>
        <dbReference type="ARBA" id="ARBA00010641"/>
    </source>
</evidence>
<evidence type="ECO:0000256" key="3">
    <source>
        <dbReference type="ARBA" id="ARBA00023082"/>
    </source>
</evidence>
<dbReference type="GO" id="GO:0003677">
    <property type="term" value="F:DNA binding"/>
    <property type="evidence" value="ECO:0007669"/>
    <property type="project" value="InterPro"/>
</dbReference>
<dbReference type="NCBIfam" id="TIGR02937">
    <property type="entry name" value="sigma70-ECF"/>
    <property type="match status" value="1"/>
</dbReference>
<keyword evidence="2" id="KW-0805">Transcription regulation</keyword>
<dbReference type="Gene3D" id="1.10.1740.10">
    <property type="match status" value="1"/>
</dbReference>
<dbReference type="InterPro" id="IPR036388">
    <property type="entry name" value="WH-like_DNA-bd_sf"/>
</dbReference>
<dbReference type="EMBL" id="DTDV01000023">
    <property type="protein sequence ID" value="HGK24603.1"/>
    <property type="molecule type" value="Genomic_DNA"/>
</dbReference>
<proteinExistence type="inferred from homology"/>
<dbReference type="PANTHER" id="PTHR43133">
    <property type="entry name" value="RNA POLYMERASE ECF-TYPE SIGMA FACTO"/>
    <property type="match status" value="1"/>
</dbReference>
<dbReference type="SUPFAM" id="SSF88659">
    <property type="entry name" value="Sigma3 and sigma4 domains of RNA polymerase sigma factors"/>
    <property type="match status" value="1"/>
</dbReference>
<dbReference type="AlphaFoldDB" id="A0A7C2GIL7"/>
<dbReference type="CDD" id="cd06171">
    <property type="entry name" value="Sigma70_r4"/>
    <property type="match status" value="1"/>
</dbReference>
<protein>
    <submittedName>
        <fullName evidence="6">RNA polymerase sigma factor</fullName>
    </submittedName>
</protein>
<organism evidence="6">
    <name type="scientific">Dictyoglomus thermophilum</name>
    <dbReference type="NCBI Taxonomy" id="14"/>
    <lineage>
        <taxon>Bacteria</taxon>
        <taxon>Pseudomonadati</taxon>
        <taxon>Dictyoglomota</taxon>
        <taxon>Dictyoglomia</taxon>
        <taxon>Dictyoglomales</taxon>
        <taxon>Dictyoglomaceae</taxon>
        <taxon>Dictyoglomus</taxon>
    </lineage>
</organism>
<dbReference type="Pfam" id="PF04542">
    <property type="entry name" value="Sigma70_r2"/>
    <property type="match status" value="1"/>
</dbReference>
<dbReference type="InterPro" id="IPR039425">
    <property type="entry name" value="RNA_pol_sigma-70-like"/>
</dbReference>
<evidence type="ECO:0000256" key="2">
    <source>
        <dbReference type="ARBA" id="ARBA00023015"/>
    </source>
</evidence>
<feature type="domain" description="HTH luxR-type" evidence="5">
    <location>
        <begin position="113"/>
        <end position="140"/>
    </location>
</feature>
<comment type="caution">
    <text evidence="6">The sequence shown here is derived from an EMBL/GenBank/DDBJ whole genome shotgun (WGS) entry which is preliminary data.</text>
</comment>
<sequence>MGDIVTYFQLYGEEIYKYVRKLIGDEEGAKDILQETFLRAMDVYIEEKTAKNYLFRIAHNLAMDYLKERNRFIDVEIEDNKYYNPEELVEQRDVWRPLSPLEKSILILYYQEGYSYKEISEILDIPLNTLKSYICRAKKKVYNYLREQK</sequence>
<accession>A0A7C2GIL7</accession>
<dbReference type="PROSITE" id="PS00622">
    <property type="entry name" value="HTH_LUXR_1"/>
    <property type="match status" value="1"/>
</dbReference>
<dbReference type="InterPro" id="IPR013249">
    <property type="entry name" value="RNA_pol_sigma70_r4_t2"/>
</dbReference>
<dbReference type="InterPro" id="IPR013324">
    <property type="entry name" value="RNA_pol_sigma_r3/r4-like"/>
</dbReference>
<dbReference type="GO" id="GO:0016987">
    <property type="term" value="F:sigma factor activity"/>
    <property type="evidence" value="ECO:0007669"/>
    <property type="project" value="UniProtKB-KW"/>
</dbReference>
<comment type="similarity">
    <text evidence="1">Belongs to the sigma-70 factor family. ECF subfamily.</text>
</comment>
<dbReference type="SUPFAM" id="SSF88946">
    <property type="entry name" value="Sigma2 domain of RNA polymerase sigma factors"/>
    <property type="match status" value="1"/>
</dbReference>
<dbReference type="Gene3D" id="1.10.10.10">
    <property type="entry name" value="Winged helix-like DNA-binding domain superfamily/Winged helix DNA-binding domain"/>
    <property type="match status" value="1"/>
</dbReference>
<evidence type="ECO:0000313" key="6">
    <source>
        <dbReference type="EMBL" id="HGK24603.1"/>
    </source>
</evidence>
<dbReference type="InterPro" id="IPR014284">
    <property type="entry name" value="RNA_pol_sigma-70_dom"/>
</dbReference>
<dbReference type="InterPro" id="IPR013325">
    <property type="entry name" value="RNA_pol_sigma_r2"/>
</dbReference>
<dbReference type="PANTHER" id="PTHR43133:SF51">
    <property type="entry name" value="RNA POLYMERASE SIGMA FACTOR"/>
    <property type="match status" value="1"/>
</dbReference>
<dbReference type="GO" id="GO:0006352">
    <property type="term" value="P:DNA-templated transcription initiation"/>
    <property type="evidence" value="ECO:0007669"/>
    <property type="project" value="InterPro"/>
</dbReference>
<evidence type="ECO:0000256" key="4">
    <source>
        <dbReference type="ARBA" id="ARBA00023163"/>
    </source>
</evidence>
<gene>
    <name evidence="6" type="ORF">ENU78_09310</name>
</gene>
<dbReference type="InterPro" id="IPR007627">
    <property type="entry name" value="RNA_pol_sigma70_r2"/>
</dbReference>
<keyword evidence="4" id="KW-0804">Transcription</keyword>
<reference evidence="6" key="1">
    <citation type="journal article" date="2020" name="mSystems">
        <title>Genome- and Community-Level Interaction Insights into Carbon Utilization and Element Cycling Functions of Hydrothermarchaeota in Hydrothermal Sediment.</title>
        <authorList>
            <person name="Zhou Z."/>
            <person name="Liu Y."/>
            <person name="Xu W."/>
            <person name="Pan J."/>
            <person name="Luo Z.H."/>
            <person name="Li M."/>
        </authorList>
    </citation>
    <scope>NUCLEOTIDE SEQUENCE [LARGE SCALE GENOMIC DNA]</scope>
    <source>
        <strain evidence="6">SpSt-70</strain>
    </source>
</reference>
<dbReference type="InterPro" id="IPR000792">
    <property type="entry name" value="Tscrpt_reg_LuxR_C"/>
</dbReference>
<keyword evidence="3" id="KW-0731">Sigma factor</keyword>
<dbReference type="Pfam" id="PF08281">
    <property type="entry name" value="Sigma70_r4_2"/>
    <property type="match status" value="1"/>
</dbReference>
<name>A0A7C2GIL7_DICTH</name>
<dbReference type="OMA" id="KVEGWSF"/>
<evidence type="ECO:0000259" key="5">
    <source>
        <dbReference type="PROSITE" id="PS00622"/>
    </source>
</evidence>